<dbReference type="CDD" id="cd02440">
    <property type="entry name" value="AdoMet_MTases"/>
    <property type="match status" value="1"/>
</dbReference>
<dbReference type="PANTHER" id="PTHR14614">
    <property type="entry name" value="HEPATOCELLULAR CARCINOMA-ASSOCIATED ANTIGEN"/>
    <property type="match status" value="1"/>
</dbReference>
<evidence type="ECO:0000313" key="2">
    <source>
        <dbReference type="EMBL" id="ASP40067.1"/>
    </source>
</evidence>
<keyword evidence="3" id="KW-1185">Reference proteome</keyword>
<dbReference type="GO" id="GO:0008168">
    <property type="term" value="F:methyltransferase activity"/>
    <property type="evidence" value="ECO:0007669"/>
    <property type="project" value="UniProtKB-KW"/>
</dbReference>
<dbReference type="KEGG" id="bsan:CHH28_15905"/>
<evidence type="ECO:0000313" key="3">
    <source>
        <dbReference type="Proteomes" id="UP000202440"/>
    </source>
</evidence>
<protein>
    <submittedName>
        <fullName evidence="2">SAM-dependent methyltransferase</fullName>
    </submittedName>
</protein>
<evidence type="ECO:0000259" key="1">
    <source>
        <dbReference type="Pfam" id="PF13649"/>
    </source>
</evidence>
<sequence length="209" mass="24014">MPQLEALPAHVKKAYGIYLLSAQHRHIKQLKTVAQPSVHGHKTWESSFLIMDYLRERPIPKRRSLLELGCGWGPASIYCARQFNAKVTGVDIDEAVFPYLDVMASYNDVGIHHWKSAFNDIKVKDLRDFEVLVGADICFWDSLTDELFRLIKRAKRGGVQRIVLADPGRPTFEALIARCQRTWPEATTHEVWYATEPKRTTGHILDIRF</sequence>
<name>A0A222FM20_9GAMM</name>
<dbReference type="EMBL" id="CP022530">
    <property type="protein sequence ID" value="ASP40067.1"/>
    <property type="molecule type" value="Genomic_DNA"/>
</dbReference>
<reference evidence="2 3" key="1">
    <citation type="submission" date="2017-07" db="EMBL/GenBank/DDBJ databases">
        <title>Annotated genome sequence of Bacterioplanes sanyensis isolated from Red Sea.</title>
        <authorList>
            <person name="Rehman Z.U."/>
        </authorList>
    </citation>
    <scope>NUCLEOTIDE SEQUENCE [LARGE SCALE GENOMIC DNA]</scope>
    <source>
        <strain evidence="2 3">NV9</strain>
    </source>
</reference>
<dbReference type="OrthoDB" id="264333at2"/>
<organism evidence="2 3">
    <name type="scientific">Bacterioplanes sanyensis</name>
    <dbReference type="NCBI Taxonomy" id="1249553"/>
    <lineage>
        <taxon>Bacteria</taxon>
        <taxon>Pseudomonadati</taxon>
        <taxon>Pseudomonadota</taxon>
        <taxon>Gammaproteobacteria</taxon>
        <taxon>Oceanospirillales</taxon>
        <taxon>Oceanospirillaceae</taxon>
        <taxon>Bacterioplanes</taxon>
    </lineage>
</organism>
<dbReference type="SUPFAM" id="SSF53335">
    <property type="entry name" value="S-adenosyl-L-methionine-dependent methyltransferases"/>
    <property type="match status" value="1"/>
</dbReference>
<feature type="domain" description="Methyltransferase" evidence="1">
    <location>
        <begin position="66"/>
        <end position="153"/>
    </location>
</feature>
<dbReference type="GO" id="GO:0032259">
    <property type="term" value="P:methylation"/>
    <property type="evidence" value="ECO:0007669"/>
    <property type="project" value="UniProtKB-KW"/>
</dbReference>
<accession>A0A222FM20</accession>
<dbReference type="RefSeq" id="WP_094061241.1">
    <property type="nucleotide sequence ID" value="NZ_CP022530.1"/>
</dbReference>
<keyword evidence="2" id="KW-0808">Transferase</keyword>
<dbReference type="InterPro" id="IPR041698">
    <property type="entry name" value="Methyltransf_25"/>
</dbReference>
<proteinExistence type="predicted"/>
<dbReference type="Pfam" id="PF13649">
    <property type="entry name" value="Methyltransf_25"/>
    <property type="match status" value="1"/>
</dbReference>
<dbReference type="InterPro" id="IPR029063">
    <property type="entry name" value="SAM-dependent_MTases_sf"/>
</dbReference>
<keyword evidence="2" id="KW-0489">Methyltransferase</keyword>
<dbReference type="InterPro" id="IPR019410">
    <property type="entry name" value="Methyltransf_16"/>
</dbReference>
<dbReference type="AlphaFoldDB" id="A0A222FM20"/>
<gene>
    <name evidence="2" type="ORF">CHH28_15905</name>
</gene>
<dbReference type="Proteomes" id="UP000202440">
    <property type="component" value="Chromosome"/>
</dbReference>
<dbReference type="Gene3D" id="3.40.50.150">
    <property type="entry name" value="Vaccinia Virus protein VP39"/>
    <property type="match status" value="1"/>
</dbReference>